<keyword evidence="1" id="KW-0472">Membrane</keyword>
<comment type="caution">
    <text evidence="3">The sequence shown here is derived from an EMBL/GenBank/DDBJ whole genome shotgun (WGS) entry which is preliminary data.</text>
</comment>
<feature type="transmembrane region" description="Helical" evidence="1">
    <location>
        <begin position="147"/>
        <end position="165"/>
    </location>
</feature>
<keyword evidence="4" id="KW-1185">Reference proteome</keyword>
<accession>A0AAV6WBE6</accession>
<keyword evidence="1" id="KW-1133">Transmembrane helix</keyword>
<dbReference type="Proteomes" id="UP000826271">
    <property type="component" value="Unassembled WGS sequence"/>
</dbReference>
<protein>
    <recommendedName>
        <fullName evidence="2">GPI-anchored protein LLG1-like domain-containing protein</fullName>
    </recommendedName>
</protein>
<dbReference type="PANTHER" id="PTHR31533">
    <property type="entry name" value="GPI-ANCHORED PROTEIN LLG1-RELATED-RELATED"/>
    <property type="match status" value="1"/>
</dbReference>
<evidence type="ECO:0000259" key="2">
    <source>
        <dbReference type="Pfam" id="PF26578"/>
    </source>
</evidence>
<dbReference type="PANTHER" id="PTHR31533:SF35">
    <property type="entry name" value="GPI-ANCHORED PROTEIN LLG2-RELATED"/>
    <property type="match status" value="1"/>
</dbReference>
<keyword evidence="1" id="KW-0812">Transmembrane</keyword>
<sequence length="166" mass="18487">MGSKRSFYLFLFFLVVGFASSSYISNEVLETHGSVGRTLLQQKTSCTLDFEHMNYTVITSKCKGPHFTSQRCCPPFKELLCPEDVRDKFNDLNSNCAAEFYSYVNLYGKYPPGLFTSLCKETQEGLDCKAYDAAAQPPNPNGALHPSSALVITLFAVGMLIFHILI</sequence>
<organism evidence="3 4">
    <name type="scientific">Buddleja alternifolia</name>
    <dbReference type="NCBI Taxonomy" id="168488"/>
    <lineage>
        <taxon>Eukaryota</taxon>
        <taxon>Viridiplantae</taxon>
        <taxon>Streptophyta</taxon>
        <taxon>Embryophyta</taxon>
        <taxon>Tracheophyta</taxon>
        <taxon>Spermatophyta</taxon>
        <taxon>Magnoliopsida</taxon>
        <taxon>eudicotyledons</taxon>
        <taxon>Gunneridae</taxon>
        <taxon>Pentapetalae</taxon>
        <taxon>asterids</taxon>
        <taxon>lamiids</taxon>
        <taxon>Lamiales</taxon>
        <taxon>Scrophulariaceae</taxon>
        <taxon>Buddlejeae</taxon>
        <taxon>Buddleja</taxon>
    </lineage>
</organism>
<dbReference type="InterPro" id="IPR058888">
    <property type="entry name" value="LLG1-like"/>
</dbReference>
<name>A0AAV6WBE6_9LAMI</name>
<dbReference type="EMBL" id="WHWC01000018">
    <property type="protein sequence ID" value="KAG8364712.1"/>
    <property type="molecule type" value="Genomic_DNA"/>
</dbReference>
<feature type="transmembrane region" description="Helical" evidence="1">
    <location>
        <begin position="7"/>
        <end position="24"/>
    </location>
</feature>
<evidence type="ECO:0000256" key="1">
    <source>
        <dbReference type="SAM" id="Phobius"/>
    </source>
</evidence>
<dbReference type="AlphaFoldDB" id="A0AAV6WBE6"/>
<gene>
    <name evidence="3" type="ORF">BUALT_Bualt18G0027200</name>
</gene>
<proteinExistence type="predicted"/>
<evidence type="ECO:0000313" key="3">
    <source>
        <dbReference type="EMBL" id="KAG8364712.1"/>
    </source>
</evidence>
<dbReference type="InterPro" id="IPR039307">
    <property type="entry name" value="LORELEI-like"/>
</dbReference>
<dbReference type="Pfam" id="PF26578">
    <property type="entry name" value="LLG1"/>
    <property type="match status" value="1"/>
</dbReference>
<reference evidence="3" key="1">
    <citation type="submission" date="2019-10" db="EMBL/GenBank/DDBJ databases">
        <authorList>
            <person name="Zhang R."/>
            <person name="Pan Y."/>
            <person name="Wang J."/>
            <person name="Ma R."/>
            <person name="Yu S."/>
        </authorList>
    </citation>
    <scope>NUCLEOTIDE SEQUENCE</scope>
    <source>
        <strain evidence="3">LA-IB0</strain>
        <tissue evidence="3">Leaf</tissue>
    </source>
</reference>
<feature type="domain" description="GPI-anchored protein LLG1-like" evidence="2">
    <location>
        <begin position="49"/>
        <end position="127"/>
    </location>
</feature>
<evidence type="ECO:0000313" key="4">
    <source>
        <dbReference type="Proteomes" id="UP000826271"/>
    </source>
</evidence>